<feature type="domain" description="GGDEF" evidence="5">
    <location>
        <begin position="211"/>
        <end position="336"/>
    </location>
</feature>
<dbReference type="Gene3D" id="3.30.450.20">
    <property type="entry name" value="PAS domain"/>
    <property type="match status" value="1"/>
</dbReference>
<dbReference type="SUPFAM" id="SSF55785">
    <property type="entry name" value="PYP-like sensor domain (PAS domain)"/>
    <property type="match status" value="1"/>
</dbReference>
<dbReference type="Proteomes" id="UP001595579">
    <property type="component" value="Unassembled WGS sequence"/>
</dbReference>
<comment type="caution">
    <text evidence="6">The sequence shown here is derived from an EMBL/GenBank/DDBJ whole genome shotgun (WGS) entry which is preliminary data.</text>
</comment>
<dbReference type="InterPro" id="IPR043128">
    <property type="entry name" value="Rev_trsase/Diguanyl_cyclase"/>
</dbReference>
<dbReference type="PROSITE" id="PS50887">
    <property type="entry name" value="GGDEF"/>
    <property type="match status" value="1"/>
</dbReference>
<dbReference type="InterPro" id="IPR050469">
    <property type="entry name" value="Diguanylate_Cyclase"/>
</dbReference>
<sequence>MRMEQAPTLTPDFLALLDTHAGLHFVRTLWEHFPERMFIIRVEGPEDFIIEAINPAQQTSIGIATQNLGQRIGDLLPGPIGHDVLRNYARCVEAGTPIRYEESGIFIDSDGTRQHGHWLTLLVPIKNQGGIITHLFGVAQNLTELRLAREALERQNLELERRVTERTAELLAVNERLAILATRDFLTDAYNRRHMVTLAEAELRRANRYDLPLCALMLDIDDFKGINDRCGHAAGDHVLRQVAKVIRETLRDSDLVGRYGGDEFMILIPETPLAGARESAERLRTAVQATTSCSISLGLAQRQATDESLDELLSRADAMLMLAKRNGRNRLEMAELIAPG</sequence>
<dbReference type="InterPro" id="IPR013656">
    <property type="entry name" value="PAS_4"/>
</dbReference>
<dbReference type="EMBL" id="JBHRUG010000031">
    <property type="protein sequence ID" value="MFC3285107.1"/>
    <property type="molecule type" value="Genomic_DNA"/>
</dbReference>
<keyword evidence="7" id="KW-1185">Reference proteome</keyword>
<evidence type="ECO:0000256" key="2">
    <source>
        <dbReference type="ARBA" id="ARBA00034247"/>
    </source>
</evidence>
<dbReference type="InterPro" id="IPR035965">
    <property type="entry name" value="PAS-like_dom_sf"/>
</dbReference>
<evidence type="ECO:0000259" key="4">
    <source>
        <dbReference type="PROSITE" id="PS50113"/>
    </source>
</evidence>
<evidence type="ECO:0000259" key="5">
    <source>
        <dbReference type="PROSITE" id="PS50887"/>
    </source>
</evidence>
<dbReference type="CDD" id="cd01949">
    <property type="entry name" value="GGDEF"/>
    <property type="match status" value="1"/>
</dbReference>
<comment type="catalytic activity">
    <reaction evidence="2">
        <text>2 GTP = 3',3'-c-di-GMP + 2 diphosphate</text>
        <dbReference type="Rhea" id="RHEA:24898"/>
        <dbReference type="ChEBI" id="CHEBI:33019"/>
        <dbReference type="ChEBI" id="CHEBI:37565"/>
        <dbReference type="ChEBI" id="CHEBI:58805"/>
        <dbReference type="EC" id="2.7.7.65"/>
    </reaction>
</comment>
<dbReference type="InterPro" id="IPR029787">
    <property type="entry name" value="Nucleotide_cyclase"/>
</dbReference>
<dbReference type="Gene3D" id="3.30.70.270">
    <property type="match status" value="1"/>
</dbReference>
<dbReference type="InterPro" id="IPR000160">
    <property type="entry name" value="GGDEF_dom"/>
</dbReference>
<name>A0ABV7LRI7_9GAMM</name>
<dbReference type="PANTHER" id="PTHR45138:SF9">
    <property type="entry name" value="DIGUANYLATE CYCLASE DGCM-RELATED"/>
    <property type="match status" value="1"/>
</dbReference>
<dbReference type="SMART" id="SM00267">
    <property type="entry name" value="GGDEF"/>
    <property type="match status" value="1"/>
</dbReference>
<protein>
    <recommendedName>
        <fullName evidence="1">diguanylate cyclase</fullName>
        <ecNumber evidence="1">2.7.7.65</ecNumber>
    </recommendedName>
</protein>
<organism evidence="6 7">
    <name type="scientific">Litchfieldella rifensis</name>
    <dbReference type="NCBI Taxonomy" id="762643"/>
    <lineage>
        <taxon>Bacteria</taxon>
        <taxon>Pseudomonadati</taxon>
        <taxon>Pseudomonadota</taxon>
        <taxon>Gammaproteobacteria</taxon>
        <taxon>Oceanospirillales</taxon>
        <taxon>Halomonadaceae</taxon>
        <taxon>Litchfieldella</taxon>
    </lineage>
</organism>
<dbReference type="Pfam" id="PF00990">
    <property type="entry name" value="GGDEF"/>
    <property type="match status" value="1"/>
</dbReference>
<dbReference type="EC" id="2.7.7.65" evidence="1"/>
<dbReference type="RefSeq" id="WP_386775732.1">
    <property type="nucleotide sequence ID" value="NZ_JBHRUG010000031.1"/>
</dbReference>
<dbReference type="PROSITE" id="PS50113">
    <property type="entry name" value="PAC"/>
    <property type="match status" value="1"/>
</dbReference>
<feature type="domain" description="PAC" evidence="4">
    <location>
        <begin position="100"/>
        <end position="154"/>
    </location>
</feature>
<keyword evidence="3" id="KW-0175">Coiled coil</keyword>
<reference evidence="7" key="1">
    <citation type="journal article" date="2019" name="Int. J. Syst. Evol. Microbiol.">
        <title>The Global Catalogue of Microorganisms (GCM) 10K type strain sequencing project: providing services to taxonomists for standard genome sequencing and annotation.</title>
        <authorList>
            <consortium name="The Broad Institute Genomics Platform"/>
            <consortium name="The Broad Institute Genome Sequencing Center for Infectious Disease"/>
            <person name="Wu L."/>
            <person name="Ma J."/>
        </authorList>
    </citation>
    <scope>NUCLEOTIDE SEQUENCE [LARGE SCALE GENOMIC DNA]</scope>
    <source>
        <strain evidence="7">CECT 7698</strain>
    </source>
</reference>
<dbReference type="Pfam" id="PF08448">
    <property type="entry name" value="PAS_4"/>
    <property type="match status" value="1"/>
</dbReference>
<proteinExistence type="predicted"/>
<dbReference type="PANTHER" id="PTHR45138">
    <property type="entry name" value="REGULATORY COMPONENTS OF SENSORY TRANSDUCTION SYSTEM"/>
    <property type="match status" value="1"/>
</dbReference>
<dbReference type="InterPro" id="IPR000700">
    <property type="entry name" value="PAS-assoc_C"/>
</dbReference>
<evidence type="ECO:0000313" key="7">
    <source>
        <dbReference type="Proteomes" id="UP001595579"/>
    </source>
</evidence>
<accession>A0ABV7LRI7</accession>
<dbReference type="SUPFAM" id="SSF55073">
    <property type="entry name" value="Nucleotide cyclase"/>
    <property type="match status" value="1"/>
</dbReference>
<dbReference type="NCBIfam" id="TIGR00254">
    <property type="entry name" value="GGDEF"/>
    <property type="match status" value="1"/>
</dbReference>
<evidence type="ECO:0000256" key="3">
    <source>
        <dbReference type="SAM" id="Coils"/>
    </source>
</evidence>
<evidence type="ECO:0000313" key="6">
    <source>
        <dbReference type="EMBL" id="MFC3285107.1"/>
    </source>
</evidence>
<gene>
    <name evidence="6" type="ORF">ACFOEV_16010</name>
</gene>
<feature type="coiled-coil region" evidence="3">
    <location>
        <begin position="142"/>
        <end position="169"/>
    </location>
</feature>
<evidence type="ECO:0000256" key="1">
    <source>
        <dbReference type="ARBA" id="ARBA00012528"/>
    </source>
</evidence>